<dbReference type="AlphaFoldDB" id="A0A840PUS6"/>
<keyword evidence="2" id="KW-1185">Reference proteome</keyword>
<proteinExistence type="predicted"/>
<evidence type="ECO:0000313" key="2">
    <source>
        <dbReference type="Proteomes" id="UP000557217"/>
    </source>
</evidence>
<dbReference type="Gene3D" id="3.40.50.720">
    <property type="entry name" value="NAD(P)-binding Rossmann-like Domain"/>
    <property type="match status" value="1"/>
</dbReference>
<name>A0A840PUS6_URETH</name>
<comment type="caution">
    <text evidence="1">The sequence shown here is derived from an EMBL/GenBank/DDBJ whole genome shotgun (WGS) entry which is preliminary data.</text>
</comment>
<protein>
    <submittedName>
        <fullName evidence="1">Nucleoside-diphosphate-sugar epimerase</fullName>
    </submittedName>
</protein>
<dbReference type="EMBL" id="JACHGZ010000026">
    <property type="protein sequence ID" value="MBB5149683.1"/>
    <property type="molecule type" value="Genomic_DNA"/>
</dbReference>
<accession>A0A840PUS6</accession>
<organism evidence="1 2">
    <name type="scientific">Ureibacillus thermosphaericus</name>
    <dbReference type="NCBI Taxonomy" id="51173"/>
    <lineage>
        <taxon>Bacteria</taxon>
        <taxon>Bacillati</taxon>
        <taxon>Bacillota</taxon>
        <taxon>Bacilli</taxon>
        <taxon>Bacillales</taxon>
        <taxon>Caryophanaceae</taxon>
        <taxon>Ureibacillus</taxon>
    </lineage>
</organism>
<sequence length="339" mass="37634">MIATVEQLEEFMSTPTKALIEDVKKLNGDFIILGVGGKMGPTLAYLLKNAINEAGTNQRVIGVSRFSNKDLETKLNSKGIETISCDLLNDSELQQLPKAKNVIFMAGNKFGTVGNEHFTWAMNSYLPGRVAEHYKDSRIVVFSTGNVYPLTEVKTGGCDESVTPNPVGEYGQSTLGRERVFTYFSHKNQTKMSIFRLNYAIDLRYGVLVEIAKAVYHNQPIDVTMGHVNVIWQGDANEFAIRSLIHASSPPTIFNVTGPELLSVRWLANEFAKIFGKEANIVGEEADTALLSNASKAHQTFGYPSVSVKEMIQLIADWIQHNGELLNKPSHFQERKGQF</sequence>
<evidence type="ECO:0000313" key="1">
    <source>
        <dbReference type="EMBL" id="MBB5149683.1"/>
    </source>
</evidence>
<dbReference type="InterPro" id="IPR036291">
    <property type="entry name" value="NAD(P)-bd_dom_sf"/>
</dbReference>
<dbReference type="SUPFAM" id="SSF51735">
    <property type="entry name" value="NAD(P)-binding Rossmann-fold domains"/>
    <property type="match status" value="1"/>
</dbReference>
<gene>
    <name evidence="1" type="ORF">HNR36_002075</name>
</gene>
<dbReference type="Proteomes" id="UP000557217">
    <property type="component" value="Unassembled WGS sequence"/>
</dbReference>
<reference evidence="1 2" key="1">
    <citation type="submission" date="2020-08" db="EMBL/GenBank/DDBJ databases">
        <title>Genomic Encyclopedia of Type Strains, Phase IV (KMG-IV): sequencing the most valuable type-strain genomes for metagenomic binning, comparative biology and taxonomic classification.</title>
        <authorList>
            <person name="Goeker M."/>
        </authorList>
    </citation>
    <scope>NUCLEOTIDE SEQUENCE [LARGE SCALE GENOMIC DNA]</scope>
    <source>
        <strain evidence="1 2">DSM 10633</strain>
    </source>
</reference>